<dbReference type="EMBL" id="JAIHNG010000139">
    <property type="protein sequence ID" value="KAI5953726.1"/>
    <property type="molecule type" value="Genomic_DNA"/>
</dbReference>
<dbReference type="SMART" id="SM00320">
    <property type="entry name" value="WD40"/>
    <property type="match status" value="2"/>
</dbReference>
<dbReference type="PROSITE" id="PS50082">
    <property type="entry name" value="WD_REPEATS_2"/>
    <property type="match status" value="1"/>
</dbReference>
<evidence type="ECO:0000256" key="1">
    <source>
        <dbReference type="PROSITE-ProRule" id="PRU00221"/>
    </source>
</evidence>
<reference evidence="3 4" key="1">
    <citation type="journal article" date="2022" name="DNA Res.">
        <title>Genome analysis of five recently described species of the CUG-Ser clade uncovers Candida theae as a new hybrid lineage with pathogenic potential in the Candida parapsilosis species complex.</title>
        <authorList>
            <person name="Mixao V."/>
            <person name="Del Olmo V."/>
            <person name="Hegedusova E."/>
            <person name="Saus E."/>
            <person name="Pryszcz L."/>
            <person name="Cillingova A."/>
            <person name="Nosek J."/>
            <person name="Gabaldon T."/>
        </authorList>
    </citation>
    <scope>NUCLEOTIDE SEQUENCE [LARGE SCALE GENOMIC DNA]</scope>
    <source>
        <strain evidence="3 4">CBS 12239</strain>
    </source>
</reference>
<dbReference type="AlphaFoldDB" id="A0AAD5BD36"/>
<dbReference type="InterPro" id="IPR015943">
    <property type="entry name" value="WD40/YVTN_repeat-like_dom_sf"/>
</dbReference>
<protein>
    <submittedName>
        <fullName evidence="3">DSE1</fullName>
    </submittedName>
</protein>
<dbReference type="Gene3D" id="2.130.10.10">
    <property type="entry name" value="YVTN repeat-like/Quinoprotein amine dehydrogenase"/>
    <property type="match status" value="1"/>
</dbReference>
<gene>
    <name evidence="3" type="ORF">KGF57_003935</name>
</gene>
<proteinExistence type="predicted"/>
<dbReference type="GeneID" id="76151993"/>
<sequence length="686" mass="77109">MGDYYQPTLLFRQNAIRRFNPSLSPISSVISLTEDATTSESSINSPYLDKFAHNAGSSSSSSTSSSSSWLLNLHNEKDTQVLSKSCSLNRTNIKSNYWKIPDNNMNLTSMCVKNQSSQIPLLAISSNNRDDNLFIYEINLDSNHLIHHSTISLSNIHNMKWINNTTTSDRNYLVTGNSKGYAHLVSMPDVGSGSIDEQEYSAEICKRFNHRKHIKDKTRADAMLPIKQLNLFNSDREMVSIYDDYLFHWDIMNTESQQRPQPISITTVKGIKNFDVLPHNNTTLSICGKFGISLFDTRDSRFSIPLSSSMSRNYRQLSGNIVKWNPDNDNILAVGHGDGVVRLWDIRKQDYFTSLHGHSHRSRLNLVTSIEWDQGDLFTGGLDGNIVHWDLTSDVSLDDIGHMDCGLREGLDSVRFNKVTNAMEVDVNQRQCGTILPASNTNVVSMCSVANDSNEIKIMSIDGSSFLGVHSQVREAIKLNINPEKTHYTEEDIQELLRSVNSKEDLVESGSQESLIEPVKPLNIQRKPTFISIRSIDSTSEQEQEQEQGRVSDSETETESNNALELTLIPSPKFNHPESDDTLSMDDFDFTLNNNTSNSDMSGPDSPQHSSINDSMDSLSTIATDVETMIVHDKGNEKSMVAEPVADELSVEREKSSLFKTYSGDCLKAYKYHDIFRSLDDLNLTY</sequence>
<accession>A0AAD5BD36</accession>
<evidence type="ECO:0000313" key="4">
    <source>
        <dbReference type="Proteomes" id="UP001204833"/>
    </source>
</evidence>
<keyword evidence="1" id="KW-0853">WD repeat</keyword>
<name>A0AAD5BD36_9ASCO</name>
<feature type="region of interest" description="Disordered" evidence="2">
    <location>
        <begin position="536"/>
        <end position="564"/>
    </location>
</feature>
<evidence type="ECO:0000313" key="3">
    <source>
        <dbReference type="EMBL" id="KAI5953726.1"/>
    </source>
</evidence>
<dbReference type="Proteomes" id="UP001204833">
    <property type="component" value="Unassembled WGS sequence"/>
</dbReference>
<dbReference type="InterPro" id="IPR001680">
    <property type="entry name" value="WD40_rpt"/>
</dbReference>
<evidence type="ECO:0000256" key="2">
    <source>
        <dbReference type="SAM" id="MobiDB-lite"/>
    </source>
</evidence>
<dbReference type="InterPro" id="IPR036322">
    <property type="entry name" value="WD40_repeat_dom_sf"/>
</dbReference>
<feature type="repeat" description="WD" evidence="1">
    <location>
        <begin position="322"/>
        <end position="354"/>
    </location>
</feature>
<comment type="caution">
    <text evidence="3">The sequence shown here is derived from an EMBL/GenBank/DDBJ whole genome shotgun (WGS) entry which is preliminary data.</text>
</comment>
<keyword evidence="4" id="KW-1185">Reference proteome</keyword>
<dbReference type="RefSeq" id="XP_051607510.1">
    <property type="nucleotide sequence ID" value="XM_051753403.1"/>
</dbReference>
<dbReference type="SUPFAM" id="SSF50978">
    <property type="entry name" value="WD40 repeat-like"/>
    <property type="match status" value="1"/>
</dbReference>
<organism evidence="3 4">
    <name type="scientific">Candida theae</name>
    <dbReference type="NCBI Taxonomy" id="1198502"/>
    <lineage>
        <taxon>Eukaryota</taxon>
        <taxon>Fungi</taxon>
        <taxon>Dikarya</taxon>
        <taxon>Ascomycota</taxon>
        <taxon>Saccharomycotina</taxon>
        <taxon>Pichiomycetes</taxon>
        <taxon>Debaryomycetaceae</taxon>
        <taxon>Candida/Lodderomyces clade</taxon>
        <taxon>Candida</taxon>
    </lineage>
</organism>